<proteinExistence type="predicted"/>
<dbReference type="PANTHER" id="PTHR10151:SF120">
    <property type="entry name" value="BIS(5'-ADENOSYL)-TRIPHOSPHATASE"/>
    <property type="match status" value="1"/>
</dbReference>
<accession>A0A1B9GHP0</accession>
<reference evidence="2 3" key="1">
    <citation type="submission" date="2013-07" db="EMBL/GenBank/DDBJ databases">
        <title>The Genome Sequence of Cryptococcus heveanensis BCC8398.</title>
        <authorList>
            <consortium name="The Broad Institute Genome Sequencing Platform"/>
            <person name="Cuomo C."/>
            <person name="Litvintseva A."/>
            <person name="Chen Y."/>
            <person name="Heitman J."/>
            <person name="Sun S."/>
            <person name="Springer D."/>
            <person name="Dromer F."/>
            <person name="Young S.K."/>
            <person name="Zeng Q."/>
            <person name="Gargeya S."/>
            <person name="Fitzgerald M."/>
            <person name="Abouelleil A."/>
            <person name="Alvarado L."/>
            <person name="Berlin A.M."/>
            <person name="Chapman S.B."/>
            <person name="Dewar J."/>
            <person name="Goldberg J."/>
            <person name="Griggs A."/>
            <person name="Gujja S."/>
            <person name="Hansen M."/>
            <person name="Howarth C."/>
            <person name="Imamovic A."/>
            <person name="Larimer J."/>
            <person name="McCowan C."/>
            <person name="Murphy C."/>
            <person name="Pearson M."/>
            <person name="Priest M."/>
            <person name="Roberts A."/>
            <person name="Saif S."/>
            <person name="Shea T."/>
            <person name="Sykes S."/>
            <person name="Wortman J."/>
            <person name="Nusbaum C."/>
            <person name="Birren B."/>
        </authorList>
    </citation>
    <scope>NUCLEOTIDE SEQUENCE [LARGE SCALE GENOMIC DNA]</scope>
    <source>
        <strain evidence="2 3">BCC8398</strain>
    </source>
</reference>
<feature type="compositionally biased region" description="Basic residues" evidence="1">
    <location>
        <begin position="16"/>
        <end position="26"/>
    </location>
</feature>
<dbReference type="EMBL" id="KV700148">
    <property type="protein sequence ID" value="OCF30505.1"/>
    <property type="molecule type" value="Genomic_DNA"/>
</dbReference>
<dbReference type="STRING" id="1296120.A0A1B9GHP0"/>
<dbReference type="Pfam" id="PF01663">
    <property type="entry name" value="Phosphodiest"/>
    <property type="match status" value="2"/>
</dbReference>
<feature type="region of interest" description="Disordered" evidence="1">
    <location>
        <begin position="1"/>
        <end position="46"/>
    </location>
</feature>
<sequence length="661" mass="73175">MSSLLSTGSGTGQNKGKGKARQHTRTPRAENGGISRSSSSSSLEFEEDDLIMPLSDRSYDLHGQTLDSDEVPEEDDRLLATTDDGARGLKDRNTVRFPASRPAGIQREGWIQVVGYSLPRPLVYLFSLPPILILLSLLTRPFTSNNHPSHTHYRYPTLRNGTTSFHPTVILISLDGFRPSYLSTHSHLLPNLIALGSRTPSSGVGEDDSTDGHGDGVSDGWGVRAESMQPVFPTLTFPNHWSLMTGLYPESHGIIANDFWDPLFASEPSSLDVSHTRKTALLQHEQGSFFDPPTIRRGETARSDNNLEIGTAEEDFPGKRSENGAQFVYTDENKSWDGHWWWGEPIWSVVERVGKKAAVIMWPGPPVTTAGISPSYFVPYRALSPNDKLTQIFAYLDKPLSTRPEFIASYFPEIDQNAHRAGPMSIGVNESLALMDEMIGGLVQGLDQRNLTGLVNVVIVSDHGMTETSNARMIYLDEILGEEGINAIEHQDGWPSVGLRFEEGTDVEAYLKILLDAAEGSNGTFAVYTHETMPERWHFSHGHRIAPIYIVPKVGWAITTHHEHFVVFEGDYQPKGNHGYDNASPEMQAIFFAQGPIAESLRMASTQDGSSDMISLDPPIMKGFKNLEIFSLVTALLGIPDDEEPPHNGTEGFWDRYLDSF</sequence>
<dbReference type="OrthoDB" id="415411at2759"/>
<gene>
    <name evidence="2" type="ORF">I316_07833</name>
</gene>
<feature type="compositionally biased region" description="Acidic residues" evidence="1">
    <location>
        <begin position="67"/>
        <end position="76"/>
    </location>
</feature>
<dbReference type="Gene3D" id="3.40.720.10">
    <property type="entry name" value="Alkaline Phosphatase, subunit A"/>
    <property type="match status" value="1"/>
</dbReference>
<evidence type="ECO:0000256" key="1">
    <source>
        <dbReference type="SAM" id="MobiDB-lite"/>
    </source>
</evidence>
<dbReference type="InterPro" id="IPR017850">
    <property type="entry name" value="Alkaline_phosphatase_core_sf"/>
</dbReference>
<feature type="region of interest" description="Disordered" evidence="1">
    <location>
        <begin position="200"/>
        <end position="222"/>
    </location>
</feature>
<organism evidence="2 3">
    <name type="scientific">Kwoniella heveanensis BCC8398</name>
    <dbReference type="NCBI Taxonomy" id="1296120"/>
    <lineage>
        <taxon>Eukaryota</taxon>
        <taxon>Fungi</taxon>
        <taxon>Dikarya</taxon>
        <taxon>Basidiomycota</taxon>
        <taxon>Agaricomycotina</taxon>
        <taxon>Tremellomycetes</taxon>
        <taxon>Tremellales</taxon>
        <taxon>Cryptococcaceae</taxon>
        <taxon>Kwoniella</taxon>
    </lineage>
</organism>
<feature type="region of interest" description="Disordered" evidence="1">
    <location>
        <begin position="61"/>
        <end position="90"/>
    </location>
</feature>
<dbReference type="PANTHER" id="PTHR10151">
    <property type="entry name" value="ECTONUCLEOTIDE PYROPHOSPHATASE/PHOSPHODIESTERASE"/>
    <property type="match status" value="1"/>
</dbReference>
<keyword evidence="3" id="KW-1185">Reference proteome</keyword>
<dbReference type="AlphaFoldDB" id="A0A1B9GHP0"/>
<reference evidence="3" key="2">
    <citation type="submission" date="2013-12" db="EMBL/GenBank/DDBJ databases">
        <title>Evolution of pathogenesis and genome organization in the Tremellales.</title>
        <authorList>
            <person name="Cuomo C."/>
            <person name="Litvintseva A."/>
            <person name="Heitman J."/>
            <person name="Chen Y."/>
            <person name="Sun S."/>
            <person name="Springer D."/>
            <person name="Dromer F."/>
            <person name="Young S."/>
            <person name="Zeng Q."/>
            <person name="Chapman S."/>
            <person name="Gujja S."/>
            <person name="Saif S."/>
            <person name="Birren B."/>
        </authorList>
    </citation>
    <scope>NUCLEOTIDE SEQUENCE [LARGE SCALE GENOMIC DNA]</scope>
    <source>
        <strain evidence="3">BCC8398</strain>
    </source>
</reference>
<evidence type="ECO:0000313" key="2">
    <source>
        <dbReference type="EMBL" id="OCF30505.1"/>
    </source>
</evidence>
<protein>
    <submittedName>
        <fullName evidence="2">Type I phosphodiesterase/nucleotide pyrophosphatase</fullName>
    </submittedName>
</protein>
<dbReference type="GO" id="GO:0009141">
    <property type="term" value="P:nucleoside triphosphate metabolic process"/>
    <property type="evidence" value="ECO:0007669"/>
    <property type="project" value="TreeGrafter"/>
</dbReference>
<name>A0A1B9GHP0_9TREE</name>
<dbReference type="SUPFAM" id="SSF53649">
    <property type="entry name" value="Alkaline phosphatase-like"/>
    <property type="match status" value="1"/>
</dbReference>
<dbReference type="Proteomes" id="UP000092666">
    <property type="component" value="Unassembled WGS sequence"/>
</dbReference>
<evidence type="ECO:0000313" key="3">
    <source>
        <dbReference type="Proteomes" id="UP000092666"/>
    </source>
</evidence>
<dbReference type="GO" id="GO:0017111">
    <property type="term" value="F:ribonucleoside triphosphate phosphatase activity"/>
    <property type="evidence" value="ECO:0007669"/>
    <property type="project" value="TreeGrafter"/>
</dbReference>
<dbReference type="CDD" id="cd16018">
    <property type="entry name" value="Enpp"/>
    <property type="match status" value="1"/>
</dbReference>
<dbReference type="InterPro" id="IPR002591">
    <property type="entry name" value="Phosphodiest/P_Trfase"/>
</dbReference>
<dbReference type="GO" id="GO:0047429">
    <property type="term" value="F:nucleoside triphosphate diphosphatase activity"/>
    <property type="evidence" value="ECO:0007669"/>
    <property type="project" value="TreeGrafter"/>
</dbReference>